<dbReference type="Proteomes" id="UP001157733">
    <property type="component" value="Chromosome"/>
</dbReference>
<dbReference type="SUPFAM" id="SSF81301">
    <property type="entry name" value="Nucleotidyltransferase"/>
    <property type="match status" value="1"/>
</dbReference>
<proteinExistence type="predicted"/>
<dbReference type="GO" id="GO:0008773">
    <property type="term" value="F:[protein-PII] uridylyltransferase activity"/>
    <property type="evidence" value="ECO:0007669"/>
    <property type="project" value="UniProtKB-EC"/>
</dbReference>
<protein>
    <submittedName>
        <fullName evidence="7">(Protein-PII) uridylyltransferase</fullName>
        <ecNumber evidence="7">2.7.7.59</ecNumber>
    </submittedName>
</protein>
<keyword evidence="3" id="KW-0378">Hydrolase</keyword>
<evidence type="ECO:0000313" key="8">
    <source>
        <dbReference type="Proteomes" id="UP001157733"/>
    </source>
</evidence>
<dbReference type="PANTHER" id="PTHR47320:SF1">
    <property type="entry name" value="BIFUNCTIONAL URIDYLYLTRANSFERASE_URIDYLYL-REMOVING ENZYME"/>
    <property type="match status" value="1"/>
</dbReference>
<keyword evidence="4" id="KW-0460">Magnesium</keyword>
<dbReference type="RefSeq" id="WP_282010278.1">
    <property type="nucleotide sequence ID" value="NZ_OX336137.1"/>
</dbReference>
<reference evidence="7 8" key="1">
    <citation type="submission" date="2022-09" db="EMBL/GenBank/DDBJ databases">
        <authorList>
            <person name="Kop L."/>
        </authorList>
    </citation>
    <scope>NUCLEOTIDE SEQUENCE [LARGE SCALE GENOMIC DNA]</scope>
    <source>
        <strain evidence="7 8">347</strain>
    </source>
</reference>
<dbReference type="InterPro" id="IPR013546">
    <property type="entry name" value="PII_UdlTrfase/GS_AdlTrfase"/>
</dbReference>
<dbReference type="InterPro" id="IPR002912">
    <property type="entry name" value="ACT_dom"/>
</dbReference>
<evidence type="ECO:0000313" key="7">
    <source>
        <dbReference type="EMBL" id="CAI2717330.1"/>
    </source>
</evidence>
<dbReference type="PANTHER" id="PTHR47320">
    <property type="entry name" value="BIFUNCTIONAL URIDYLYLTRANSFERASE/URIDYLYL-REMOVING ENZYME"/>
    <property type="match status" value="1"/>
</dbReference>
<keyword evidence="5" id="KW-0511">Multifunctional enzyme</keyword>
<feature type="domain" description="ACT" evidence="6">
    <location>
        <begin position="712"/>
        <end position="788"/>
    </location>
</feature>
<accession>A0ABN8VVW8</accession>
<gene>
    <name evidence="7" type="ORF">NSPWAT_0471</name>
</gene>
<dbReference type="InterPro" id="IPR043519">
    <property type="entry name" value="NT_sf"/>
</dbReference>
<dbReference type="CDD" id="cd04873">
    <property type="entry name" value="ACT_UUR-ACR-like"/>
    <property type="match status" value="2"/>
</dbReference>
<dbReference type="Pfam" id="PF08335">
    <property type="entry name" value="GlnD_UR_UTase"/>
    <property type="match status" value="1"/>
</dbReference>
<organism evidence="7 8">
    <name type="scientific">Nitrospina watsonii</name>
    <dbReference type="NCBI Taxonomy" id="1323948"/>
    <lineage>
        <taxon>Bacteria</taxon>
        <taxon>Pseudomonadati</taxon>
        <taxon>Nitrospinota/Tectimicrobiota group</taxon>
        <taxon>Nitrospinota</taxon>
        <taxon>Nitrospinia</taxon>
        <taxon>Nitrospinales</taxon>
        <taxon>Nitrospinaceae</taxon>
        <taxon>Nitrospina</taxon>
    </lineage>
</organism>
<dbReference type="InterPro" id="IPR010043">
    <property type="entry name" value="UTase/UR"/>
</dbReference>
<keyword evidence="1 7" id="KW-0808">Transferase</keyword>
<dbReference type="EMBL" id="OX336137">
    <property type="protein sequence ID" value="CAI2717330.1"/>
    <property type="molecule type" value="Genomic_DNA"/>
</dbReference>
<sequence>MFELYQANRRQAQAYRESLVSQLEQLTDPQDLPSIEDGNPQPFYLEFKKKLAHFVQKETELQQQELQQSENSHLLLLKRTGLVDVVVQTAFRRAMWMCNRGRSQPWVDNDFPVAVIARGGYGREEMYFHSDVDLQIVLRTGASEEEKERGYQLINYFDYLLVYQDIFPTAASTGHSEIDTQNLELADNELASFHSLLEHRQVAGDPLVYREFTSSIKTASLIHKDRIIQHCFQYSDYFEVQNTVFQQEPNLKEELRRLYWALSLVRIQEGYHNINQFELLVELYNHGTLSTSAFKNMKKALNFVSRMRLFLHCHQKGAHRDVLSYEVREIIADSMGYPDRVKEFFQEYFFNAVLPMKRFSRNLFWDGITPSTQKTRRLSEYFALNSESQVVLQEGQEEVTWDSPLPLLELFSWVSRKNYFLSYPVVRSIERHADRMLPIFLNESDRVQVQQYFHAILKGKYFAKAIRYLHEFRLLESYFIPEFKNLSGLLQDIYVHMFPTDIHVLAALDGLNRLDIDPEADPFLTELYHSLKDKTTMRLSVILHDIGKGLKTQGENEELVGSRAVPHILENLGFGKNQRMVRDIAFLVEKHLMMRDLMLLDPDDDTTYEMIWDLVEKNVERLKMLILLTYADRSGTKMRMTKTQIDQLKYFYQFTLQFKKRESVSIPVKQEFLKMIRLPRDLQSQLQIYDQFKKSRDRFATELFYKPEQPAELVVCAQDQRGLLYKIATVLAFNHLSIIEANVHTLDGNVFDFFKVVSATGDPIDFSNFFFVQKQVLDDLRRVFVDKVDIASLYRGRQLNSGSDISKYKELKFRLSIIGRTVKVETHDILGTMMMETRVFSELDMKIERAVIHSNLENASNVFYVRPEDVRKIMQEEDKFKSMLKNALTPLIEIKPIFPNEPAEVA</sequence>
<keyword evidence="2 7" id="KW-0548">Nucleotidyltransferase</keyword>
<dbReference type="EC" id="2.7.7.59" evidence="7"/>
<dbReference type="InterPro" id="IPR045865">
    <property type="entry name" value="ACT-like_dom_sf"/>
</dbReference>
<evidence type="ECO:0000256" key="4">
    <source>
        <dbReference type="ARBA" id="ARBA00022842"/>
    </source>
</evidence>
<dbReference type="Gene3D" id="3.30.460.10">
    <property type="entry name" value="Beta Polymerase, domain 2"/>
    <property type="match status" value="1"/>
</dbReference>
<evidence type="ECO:0000256" key="5">
    <source>
        <dbReference type="ARBA" id="ARBA00023268"/>
    </source>
</evidence>
<evidence type="ECO:0000256" key="3">
    <source>
        <dbReference type="ARBA" id="ARBA00022801"/>
    </source>
</evidence>
<dbReference type="SUPFAM" id="SSF55021">
    <property type="entry name" value="ACT-like"/>
    <property type="match status" value="1"/>
</dbReference>
<dbReference type="SUPFAM" id="SSF81891">
    <property type="entry name" value="Poly A polymerase C-terminal region-like"/>
    <property type="match status" value="1"/>
</dbReference>
<dbReference type="Gene3D" id="1.10.3090.10">
    <property type="entry name" value="cca-adding enzyme, domain 2"/>
    <property type="match status" value="1"/>
</dbReference>
<dbReference type="PROSITE" id="PS51671">
    <property type="entry name" value="ACT"/>
    <property type="match status" value="1"/>
</dbReference>
<evidence type="ECO:0000256" key="1">
    <source>
        <dbReference type="ARBA" id="ARBA00022679"/>
    </source>
</evidence>
<evidence type="ECO:0000259" key="6">
    <source>
        <dbReference type="PROSITE" id="PS51671"/>
    </source>
</evidence>
<name>A0ABN8VVW8_9BACT</name>
<evidence type="ECO:0000256" key="2">
    <source>
        <dbReference type="ARBA" id="ARBA00022695"/>
    </source>
</evidence>
<keyword evidence="8" id="KW-1185">Reference proteome</keyword>